<evidence type="ECO:0000259" key="4">
    <source>
        <dbReference type="Pfam" id="PF02875"/>
    </source>
</evidence>
<feature type="binding site" evidence="2">
    <location>
        <position position="187"/>
    </location>
    <ligand>
        <name>UDP-N-acetyl-alpha-D-muramoyl-L-alanyl-D-glutamate</name>
        <dbReference type="ChEBI" id="CHEBI:83900"/>
    </ligand>
</feature>
<comment type="PTM">
    <text evidence="2">Carboxylation is probably crucial for Mg(2+) binding and, consequently, for the gamma-phosphate positioning of ATP.</text>
</comment>
<dbReference type="InterPro" id="IPR013221">
    <property type="entry name" value="Mur_ligase_cen"/>
</dbReference>
<dbReference type="InterPro" id="IPR036565">
    <property type="entry name" value="Mur-like_cat_sf"/>
</dbReference>
<evidence type="ECO:0000313" key="7">
    <source>
        <dbReference type="Proteomes" id="UP001320768"/>
    </source>
</evidence>
<feature type="modified residue" description="N6-carboxylysine" evidence="2">
    <location>
        <position position="219"/>
    </location>
</feature>
<feature type="binding site" evidence="2">
    <location>
        <position position="185"/>
    </location>
    <ligand>
        <name>UDP-N-acetyl-alpha-D-muramoyl-L-alanyl-D-glutamate</name>
        <dbReference type="ChEBI" id="CHEBI:83900"/>
    </ligand>
</feature>
<dbReference type="PANTHER" id="PTHR23135">
    <property type="entry name" value="MUR LIGASE FAMILY MEMBER"/>
    <property type="match status" value="1"/>
</dbReference>
<feature type="domain" description="Mur ligase C-terminal" evidence="4">
    <location>
        <begin position="334"/>
        <end position="461"/>
    </location>
</feature>
<keyword evidence="2" id="KW-0460">Magnesium</keyword>
<name>A0ABT1L5U2_9GAMM</name>
<keyword evidence="2" id="KW-0963">Cytoplasm</keyword>
<evidence type="ECO:0000256" key="2">
    <source>
        <dbReference type="HAMAP-Rule" id="MF_00208"/>
    </source>
</evidence>
<comment type="cofactor">
    <cofactor evidence="2">
        <name>Mg(2+)</name>
        <dbReference type="ChEBI" id="CHEBI:18420"/>
    </cofactor>
</comment>
<keyword evidence="2 3" id="KW-0133">Cell shape</keyword>
<keyword evidence="2" id="KW-0547">Nucleotide-binding</keyword>
<dbReference type="NCBIfam" id="NF001126">
    <property type="entry name" value="PRK00139.1-4"/>
    <property type="match status" value="1"/>
</dbReference>
<evidence type="ECO:0000259" key="5">
    <source>
        <dbReference type="Pfam" id="PF08245"/>
    </source>
</evidence>
<keyword evidence="2 6" id="KW-0436">Ligase</keyword>
<dbReference type="EC" id="6.3.2.-" evidence="2"/>
<dbReference type="InterPro" id="IPR004101">
    <property type="entry name" value="Mur_ligase_C"/>
</dbReference>
<dbReference type="InterPro" id="IPR005761">
    <property type="entry name" value="UDP-N-AcMur-Glu-dNH2Pim_ligase"/>
</dbReference>
<comment type="caution">
    <text evidence="2">Lacks conserved residue(s) required for the propagation of feature annotation.</text>
</comment>
<feature type="domain" description="Mur ligase central" evidence="5">
    <location>
        <begin position="108"/>
        <end position="311"/>
    </location>
</feature>
<evidence type="ECO:0000256" key="3">
    <source>
        <dbReference type="RuleBase" id="RU004135"/>
    </source>
</evidence>
<keyword evidence="2 3" id="KW-0132">Cell division</keyword>
<dbReference type="SUPFAM" id="SSF53244">
    <property type="entry name" value="MurD-like peptide ligases, peptide-binding domain"/>
    <property type="match status" value="1"/>
</dbReference>
<dbReference type="EMBL" id="JAKUDN010000002">
    <property type="protein sequence ID" value="MCP8352539.1"/>
    <property type="molecule type" value="Genomic_DNA"/>
</dbReference>
<dbReference type="Pfam" id="PF08245">
    <property type="entry name" value="Mur_ligase_M"/>
    <property type="match status" value="1"/>
</dbReference>
<feature type="binding site" evidence="2">
    <location>
        <position position="179"/>
    </location>
    <ligand>
        <name>UDP-N-acetyl-alpha-D-muramoyl-L-alanyl-D-glutamate</name>
        <dbReference type="ChEBI" id="CHEBI:83900"/>
    </ligand>
</feature>
<keyword evidence="2 3" id="KW-0961">Cell wall biogenesis/degradation</keyword>
<comment type="similarity">
    <text evidence="1 2">Belongs to the MurCDEF family. MurE subfamily.</text>
</comment>
<comment type="subcellular location">
    <subcellularLocation>
        <location evidence="2 3">Cytoplasm</location>
    </subcellularLocation>
</comment>
<dbReference type="RefSeq" id="WP_258569644.1">
    <property type="nucleotide sequence ID" value="NZ_JAKUDN010000002.1"/>
</dbReference>
<dbReference type="Proteomes" id="UP001320768">
    <property type="component" value="Unassembled WGS sequence"/>
</dbReference>
<sequence length="488" mass="52918">MDVSGDYHSTVSELAASIGIVSDNDAIVRGIHTDVSVVMQGDIWASLRPTEAQCALAKEQGVVAILCRDVPAVEGVDFLQTNHLEQSLGVLLNVLYAEPSSHMNIMAVTGTNGKTTVAYLCASAMSYLQRSATMIGTLGYGPLGQIRPQRHTTPPVGELHQKLALARDRGADFIAMEASSHGLDQGRLAGVMIDVAVFTNLTHEHLDYHKTINDYLAAKQKLFMMQSVGVAVINYDDPSGEILAARINKPLWACGLNAVPRGPQRWSYCTVHDQTLNGMRLKITTHEASVSIDTPLIGRFNAENLMLSHAALCVSGIDPLLAASALGSVSSIPGRMQRIQFSELLCEVIIDYSHTPAALEGVLQTLDEVKQGRLWLVFGCGGDRDRKKRPMMGSIAERYADEVIITEDNSRSEQFEDIAQEILSGAKCPAYCHTIKSRQKAIGYAIRQAQAGDIVLIAGKGHETYQDNGETLKSYSDILAVESILEAN</sequence>
<feature type="binding site" evidence="2">
    <location>
        <begin position="152"/>
        <end position="153"/>
    </location>
    <ligand>
        <name>UDP-N-acetyl-alpha-D-muramoyl-L-alanyl-D-glutamate</name>
        <dbReference type="ChEBI" id="CHEBI:83900"/>
    </ligand>
</feature>
<accession>A0ABT1L5U2</accession>
<evidence type="ECO:0000313" key="6">
    <source>
        <dbReference type="EMBL" id="MCP8352539.1"/>
    </source>
</evidence>
<dbReference type="NCBIfam" id="TIGR01085">
    <property type="entry name" value="murE"/>
    <property type="match status" value="1"/>
</dbReference>
<dbReference type="InterPro" id="IPR036615">
    <property type="entry name" value="Mur_ligase_C_dom_sf"/>
</dbReference>
<dbReference type="Gene3D" id="3.40.1190.10">
    <property type="entry name" value="Mur-like, catalytic domain"/>
    <property type="match status" value="1"/>
</dbReference>
<comment type="function">
    <text evidence="2">Catalyzes the addition of an amino acid to the nucleotide precursor UDP-N-acetylmuramoyl-L-alanyl-D-glutamate (UMAG) in the biosynthesis of bacterial cell-wall peptidoglycan.</text>
</comment>
<protein>
    <recommendedName>
        <fullName evidence="2">UDP-N-acetylmuramyl-tripeptide synthetase</fullName>
        <ecNumber evidence="2">6.3.2.-</ecNumber>
    </recommendedName>
    <alternativeName>
        <fullName evidence="2">UDP-MurNAc-tripeptide synthetase</fullName>
    </alternativeName>
</protein>
<keyword evidence="2" id="KW-0067">ATP-binding</keyword>
<feature type="binding site" evidence="2">
    <location>
        <begin position="110"/>
        <end position="116"/>
    </location>
    <ligand>
        <name>ATP</name>
        <dbReference type="ChEBI" id="CHEBI:30616"/>
    </ligand>
</feature>
<keyword evidence="2 3" id="KW-0131">Cell cycle</keyword>
<gene>
    <name evidence="2" type="primary">murE</name>
    <name evidence="6" type="ORF">MKS91_04475</name>
</gene>
<proteinExistence type="inferred from homology"/>
<comment type="pathway">
    <text evidence="2 3">Cell wall biogenesis; peptidoglycan biosynthesis.</text>
</comment>
<dbReference type="HAMAP" id="MF_00208">
    <property type="entry name" value="MurE"/>
    <property type="match status" value="1"/>
</dbReference>
<evidence type="ECO:0000256" key="1">
    <source>
        <dbReference type="ARBA" id="ARBA00005898"/>
    </source>
</evidence>
<dbReference type="Gene3D" id="3.90.190.20">
    <property type="entry name" value="Mur ligase, C-terminal domain"/>
    <property type="match status" value="1"/>
</dbReference>
<reference evidence="6 7" key="1">
    <citation type="journal article" date="2022" name="Nat. Microbiol.">
        <title>The microbiome of a bacterivorous marine choanoflagellate contains a resource-demanding obligate bacterial associate.</title>
        <authorList>
            <person name="Needham D.M."/>
            <person name="Poirier C."/>
            <person name="Bachy C."/>
            <person name="George E.E."/>
            <person name="Wilken S."/>
            <person name="Yung C.C.M."/>
            <person name="Limardo A.J."/>
            <person name="Morando M."/>
            <person name="Sudek L."/>
            <person name="Malmstrom R.R."/>
            <person name="Keeling P.J."/>
            <person name="Santoro A.E."/>
            <person name="Worden A.Z."/>
        </authorList>
    </citation>
    <scope>NUCLEOTIDE SEQUENCE [LARGE SCALE GENOMIC DNA]</scope>
    <source>
        <strain evidence="6 7">Comchoano-2</strain>
    </source>
</reference>
<comment type="caution">
    <text evidence="6">The sequence shown here is derived from an EMBL/GenBank/DDBJ whole genome shotgun (WGS) entry which is preliminary data.</text>
</comment>
<dbReference type="SUPFAM" id="SSF53623">
    <property type="entry name" value="MurD-like peptide ligases, catalytic domain"/>
    <property type="match status" value="1"/>
</dbReference>
<organism evidence="6 7">
    <name type="scientific">Candidatus Synchoanobacter obligatus</name>
    <dbReference type="NCBI Taxonomy" id="2919597"/>
    <lineage>
        <taxon>Bacteria</taxon>
        <taxon>Pseudomonadati</taxon>
        <taxon>Pseudomonadota</taxon>
        <taxon>Gammaproteobacteria</taxon>
        <taxon>Candidatus Comchoanobacterales</taxon>
        <taxon>Candidatus Comchoanobacteraceae</taxon>
        <taxon>Candidatus Synchoanobacter</taxon>
    </lineage>
</organism>
<dbReference type="GO" id="GO:0008765">
    <property type="term" value="F:UDP-N-acetylmuramoylalanyl-D-glutamate-2,6-diaminopimelate ligase activity"/>
    <property type="evidence" value="ECO:0007669"/>
    <property type="project" value="UniProtKB-EC"/>
</dbReference>
<dbReference type="PANTHER" id="PTHR23135:SF4">
    <property type="entry name" value="UDP-N-ACETYLMURAMOYL-L-ALANYL-D-GLUTAMATE--2,6-DIAMINOPIMELATE LIGASE MURE HOMOLOG, CHLOROPLASTIC"/>
    <property type="match status" value="1"/>
</dbReference>
<dbReference type="Pfam" id="PF02875">
    <property type="entry name" value="Mur_ligase_C"/>
    <property type="match status" value="1"/>
</dbReference>
<keyword evidence="2 3" id="KW-0573">Peptidoglycan synthesis</keyword>
<keyword evidence="7" id="KW-1185">Reference proteome</keyword>